<dbReference type="InterPro" id="IPR046783">
    <property type="entry name" value="HTH_63"/>
</dbReference>
<reference evidence="2 3" key="1">
    <citation type="submission" date="2019-08" db="EMBL/GenBank/DDBJ databases">
        <title>Archaea genome.</title>
        <authorList>
            <person name="Kajale S."/>
            <person name="Shouche Y."/>
            <person name="Deshpande N."/>
            <person name="Sharma A."/>
        </authorList>
    </citation>
    <scope>NUCLEOTIDE SEQUENCE [LARGE SCALE GENOMIC DNA]</scope>
    <source>
        <strain evidence="2 3">ESP3B_9</strain>
    </source>
</reference>
<proteinExistence type="predicted"/>
<gene>
    <name evidence="2" type="ORF">FYC77_08240</name>
</gene>
<dbReference type="Proteomes" id="UP000324104">
    <property type="component" value="Unassembled WGS sequence"/>
</dbReference>
<evidence type="ECO:0000313" key="2">
    <source>
        <dbReference type="EMBL" id="TYT62472.1"/>
    </source>
</evidence>
<sequence>MQNTDPSSRTVELWIRSFAPATTGPTQERALERLERLEATTSVEVADVRIWGPKVEHTGRSERIPQLARIQNRLEAFESWAAQTGRRLEPFFKRSRCESTITGDRHDVHRLPTIALAEFEDGELVHVAPCVDGDRAIDVFDRFDALECGRSDDSVVRFSDGRATDGVVSDRSDAKSDRSTAAVESSPPDPT</sequence>
<keyword evidence="3" id="KW-1185">Reference proteome</keyword>
<accession>A0A5D5ARL6</accession>
<evidence type="ECO:0000256" key="1">
    <source>
        <dbReference type="SAM" id="MobiDB-lite"/>
    </source>
</evidence>
<protein>
    <submittedName>
        <fullName evidence="2">Uncharacterized protein</fullName>
    </submittedName>
</protein>
<comment type="caution">
    <text evidence="2">The sequence shown here is derived from an EMBL/GenBank/DDBJ whole genome shotgun (WGS) entry which is preliminary data.</text>
</comment>
<dbReference type="RefSeq" id="WP_149081022.1">
    <property type="nucleotide sequence ID" value="NZ_VTAW01000008.1"/>
</dbReference>
<evidence type="ECO:0000313" key="3">
    <source>
        <dbReference type="Proteomes" id="UP000324104"/>
    </source>
</evidence>
<feature type="compositionally biased region" description="Basic and acidic residues" evidence="1">
    <location>
        <begin position="159"/>
        <end position="178"/>
    </location>
</feature>
<name>A0A5D5ARL6_9EURY</name>
<organism evidence="2 3">
    <name type="scientific">Natrialba swarupiae</name>
    <dbReference type="NCBI Taxonomy" id="2448032"/>
    <lineage>
        <taxon>Archaea</taxon>
        <taxon>Methanobacteriati</taxon>
        <taxon>Methanobacteriota</taxon>
        <taxon>Stenosarchaea group</taxon>
        <taxon>Halobacteria</taxon>
        <taxon>Halobacteriales</taxon>
        <taxon>Natrialbaceae</taxon>
        <taxon>Natrialba</taxon>
    </lineage>
</organism>
<dbReference type="EMBL" id="VTAW01000008">
    <property type="protein sequence ID" value="TYT62472.1"/>
    <property type="molecule type" value="Genomic_DNA"/>
</dbReference>
<feature type="region of interest" description="Disordered" evidence="1">
    <location>
        <begin position="159"/>
        <end position="191"/>
    </location>
</feature>
<dbReference type="AlphaFoldDB" id="A0A5D5ARL6"/>
<dbReference type="Pfam" id="PF20575">
    <property type="entry name" value="HTH_63"/>
    <property type="match status" value="1"/>
</dbReference>